<evidence type="ECO:0000256" key="2">
    <source>
        <dbReference type="ARBA" id="ARBA00022723"/>
    </source>
</evidence>
<dbReference type="GO" id="GO:0008270">
    <property type="term" value="F:zinc ion binding"/>
    <property type="evidence" value="ECO:0007669"/>
    <property type="project" value="InterPro"/>
</dbReference>
<dbReference type="Gene3D" id="4.10.240.10">
    <property type="entry name" value="Zn(2)-C6 fungal-type DNA-binding domain"/>
    <property type="match status" value="1"/>
</dbReference>
<dbReference type="SMART" id="SM00906">
    <property type="entry name" value="Fungal_trans"/>
    <property type="match status" value="1"/>
</dbReference>
<accession>A0A4E9ECY1</accession>
<reference evidence="8" key="1">
    <citation type="submission" date="2019-04" db="EMBL/GenBank/DDBJ databases">
        <authorList>
            <person name="Melise S."/>
            <person name="Noan J."/>
            <person name="Okalmin O."/>
        </authorList>
    </citation>
    <scope>NUCLEOTIDE SEQUENCE</scope>
    <source>
        <strain evidence="8">FN9</strain>
    </source>
</reference>
<dbReference type="EMBL" id="CAAKMV010000129">
    <property type="protein sequence ID" value="VIO57489.1"/>
    <property type="molecule type" value="Genomic_DNA"/>
</dbReference>
<evidence type="ECO:0000259" key="7">
    <source>
        <dbReference type="PROSITE" id="PS50048"/>
    </source>
</evidence>
<dbReference type="AlphaFoldDB" id="A0A4E9ECY1"/>
<organism evidence="8">
    <name type="scientific">Gibberella zeae</name>
    <name type="common">Wheat head blight fungus</name>
    <name type="synonym">Fusarium graminearum</name>
    <dbReference type="NCBI Taxonomy" id="5518"/>
    <lineage>
        <taxon>Eukaryota</taxon>
        <taxon>Fungi</taxon>
        <taxon>Dikarya</taxon>
        <taxon>Ascomycota</taxon>
        <taxon>Pezizomycotina</taxon>
        <taxon>Sordariomycetes</taxon>
        <taxon>Hypocreomycetidae</taxon>
        <taxon>Hypocreales</taxon>
        <taxon>Nectriaceae</taxon>
        <taxon>Fusarium</taxon>
    </lineage>
</organism>
<keyword evidence="4" id="KW-0804">Transcription</keyword>
<evidence type="ECO:0000256" key="3">
    <source>
        <dbReference type="ARBA" id="ARBA00023015"/>
    </source>
</evidence>
<dbReference type="PROSITE" id="PS50048">
    <property type="entry name" value="ZN2_CY6_FUNGAL_2"/>
    <property type="match status" value="1"/>
</dbReference>
<keyword evidence="2" id="KW-0479">Metal-binding</keyword>
<comment type="subcellular location">
    <subcellularLocation>
        <location evidence="1">Nucleus</location>
    </subcellularLocation>
</comment>
<gene>
    <name evidence="8" type="ORF">FUG_LOCUS251779</name>
</gene>
<dbReference type="Pfam" id="PF00172">
    <property type="entry name" value="Zn_clus"/>
    <property type="match status" value="1"/>
</dbReference>
<keyword evidence="5" id="KW-0539">Nucleus</keyword>
<feature type="region of interest" description="Disordered" evidence="6">
    <location>
        <begin position="1"/>
        <end position="41"/>
    </location>
</feature>
<proteinExistence type="predicted"/>
<dbReference type="CDD" id="cd00067">
    <property type="entry name" value="GAL4"/>
    <property type="match status" value="1"/>
</dbReference>
<dbReference type="InterPro" id="IPR050815">
    <property type="entry name" value="TF_fung"/>
</dbReference>
<feature type="region of interest" description="Disordered" evidence="6">
    <location>
        <begin position="452"/>
        <end position="471"/>
    </location>
</feature>
<evidence type="ECO:0000313" key="8">
    <source>
        <dbReference type="EMBL" id="VIO57489.1"/>
    </source>
</evidence>
<feature type="compositionally biased region" description="Polar residues" evidence="6">
    <location>
        <begin position="168"/>
        <end position="184"/>
    </location>
</feature>
<name>A0A4E9ECY1_GIBZA</name>
<dbReference type="PANTHER" id="PTHR47338">
    <property type="entry name" value="ZN(II)2CYS6 TRANSCRIPTION FACTOR (EUROFUNG)-RELATED"/>
    <property type="match status" value="1"/>
</dbReference>
<feature type="compositionally biased region" description="Polar residues" evidence="6">
    <location>
        <begin position="17"/>
        <end position="37"/>
    </location>
</feature>
<evidence type="ECO:0000256" key="5">
    <source>
        <dbReference type="ARBA" id="ARBA00023242"/>
    </source>
</evidence>
<evidence type="ECO:0000256" key="6">
    <source>
        <dbReference type="SAM" id="MobiDB-lite"/>
    </source>
</evidence>
<protein>
    <recommendedName>
        <fullName evidence="7">Zn(2)-C6 fungal-type domain-containing protein</fullName>
    </recommendedName>
</protein>
<dbReference type="SUPFAM" id="SSF57701">
    <property type="entry name" value="Zn2/Cys6 DNA-binding domain"/>
    <property type="match status" value="1"/>
</dbReference>
<dbReference type="GO" id="GO:0005634">
    <property type="term" value="C:nucleus"/>
    <property type="evidence" value="ECO:0007669"/>
    <property type="project" value="UniProtKB-SubCell"/>
</dbReference>
<evidence type="ECO:0000256" key="4">
    <source>
        <dbReference type="ARBA" id="ARBA00023163"/>
    </source>
</evidence>
<dbReference type="GO" id="GO:0006351">
    <property type="term" value="P:DNA-templated transcription"/>
    <property type="evidence" value="ECO:0007669"/>
    <property type="project" value="InterPro"/>
</dbReference>
<dbReference type="GO" id="GO:0000981">
    <property type="term" value="F:DNA-binding transcription factor activity, RNA polymerase II-specific"/>
    <property type="evidence" value="ECO:0007669"/>
    <property type="project" value="InterPro"/>
</dbReference>
<dbReference type="InterPro" id="IPR007219">
    <property type="entry name" value="XnlR_reg_dom"/>
</dbReference>
<dbReference type="GO" id="GO:0003677">
    <property type="term" value="F:DNA binding"/>
    <property type="evidence" value="ECO:0007669"/>
    <property type="project" value="InterPro"/>
</dbReference>
<feature type="domain" description="Zn(2)-C6 fungal-type" evidence="7">
    <location>
        <begin position="42"/>
        <end position="85"/>
    </location>
</feature>
<feature type="region of interest" description="Disordered" evidence="6">
    <location>
        <begin position="168"/>
        <end position="198"/>
    </location>
</feature>
<dbReference type="InterPro" id="IPR036864">
    <property type="entry name" value="Zn2-C6_fun-type_DNA-bd_sf"/>
</dbReference>
<sequence length="826" mass="92035">MHHPSGSGRAIVKPQVTDMNHQNIQSPNTGNGSTTADTEVPSCQGCRRRKLRCSRDKPTCNHCQRLGTLHNPNDKAKFIDAPCIYDLRKNKPGVKTGVIEGLSRRVASEALENTVYQGSNANNSNPSVDSSQLIGAFSSLIQELRGLVSSAGVTLPLQTINSALAQTQHATPGTASLSSPNDVHQQPRKRRRVDSCGNPNIELASQLGELGSTTSQLPPPELLEEVINAYFILVQPWIPILHETRFRSRFYNHEQLPCLTVLLHAIVVAAIRFVDLSSDKISEKETEIWTSKSRSIVILSGMDGMSVENLQALSIIAFTDMGNGDIARAWPIIGSLTRTVEYLQLSVEFDDRQQGPLLKPLTSLPPAQNWAQEEERRRVFWSIFNLDRLCSVMTGWNTSLTSDDVRRRLPADGGLWHKVETVLTPYFGIWDRSAAKMGNSIVFLPAHYPSPEQVTEAPTETPSTNTTASKRNDTVDMTTVGAFAYCIEATESLSRVTTYFLQQRINFKDRQEVGNWLTRFKELDLRLVHWKMFLPQKWKDSNISRRPTIINMDPNLTLAHITHNTSMILLHQQIAYPAPQWTSIVRMPSAHSAETCQIAAAETATITQKYLKYTAENSPVNSQFAFCVFVSARALLVLASEFWVLIDSLDHFAKRWAGPICEAKSKTSLAGKYSAQLRALYQKCTENPEYSPDVVGYSTDGFVDHISTQTPQGHEFTRNNIRSEGTGAVGALNTTFDTRPTNTGLPFDPTHTQISNDQLNFLPQISPTNPGLEHNSPDELSAISTVLMDQDFMQLDRVISFDDMMFTAQTIDDQGAPFPMDNWTLN</sequence>
<feature type="compositionally biased region" description="Polar residues" evidence="6">
    <location>
        <begin position="452"/>
        <end position="469"/>
    </location>
</feature>
<dbReference type="PANTHER" id="PTHR47338:SF23">
    <property type="entry name" value="ZN(II)2CYS6 TRANSCRIPTION FACTOR (EUROFUNG)"/>
    <property type="match status" value="1"/>
</dbReference>
<evidence type="ECO:0000256" key="1">
    <source>
        <dbReference type="ARBA" id="ARBA00004123"/>
    </source>
</evidence>
<dbReference type="Pfam" id="PF04082">
    <property type="entry name" value="Fungal_trans"/>
    <property type="match status" value="1"/>
</dbReference>
<keyword evidence="3" id="KW-0805">Transcription regulation</keyword>
<dbReference type="CDD" id="cd12148">
    <property type="entry name" value="fungal_TF_MHR"/>
    <property type="match status" value="1"/>
</dbReference>
<dbReference type="InterPro" id="IPR001138">
    <property type="entry name" value="Zn2Cys6_DnaBD"/>
</dbReference>